<evidence type="ECO:0000313" key="2">
    <source>
        <dbReference type="EMBL" id="SFF33682.1"/>
    </source>
</evidence>
<feature type="transmembrane region" description="Helical" evidence="1">
    <location>
        <begin position="31"/>
        <end position="50"/>
    </location>
</feature>
<accession>A0A1I2HV51</accession>
<reference evidence="3" key="1">
    <citation type="submission" date="2016-10" db="EMBL/GenBank/DDBJ databases">
        <authorList>
            <person name="Varghese N."/>
            <person name="Submissions S."/>
        </authorList>
    </citation>
    <scope>NUCLEOTIDE SEQUENCE [LARGE SCALE GENOMIC DNA]</scope>
    <source>
        <strain evidence="3">DSM 19083</strain>
    </source>
</reference>
<feature type="transmembrane region" description="Helical" evidence="1">
    <location>
        <begin position="178"/>
        <end position="198"/>
    </location>
</feature>
<proteinExistence type="predicted"/>
<dbReference type="Proteomes" id="UP000198520">
    <property type="component" value="Unassembled WGS sequence"/>
</dbReference>
<feature type="transmembrane region" description="Helical" evidence="1">
    <location>
        <begin position="103"/>
        <end position="129"/>
    </location>
</feature>
<evidence type="ECO:0008006" key="4">
    <source>
        <dbReference type="Google" id="ProtNLM"/>
    </source>
</evidence>
<dbReference type="STRING" id="285351.SAMN04488035_2552"/>
<keyword evidence="1" id="KW-0472">Membrane</keyword>
<feature type="transmembrane region" description="Helical" evidence="1">
    <location>
        <begin position="149"/>
        <end position="171"/>
    </location>
</feature>
<dbReference type="AlphaFoldDB" id="A0A1I2HV51"/>
<gene>
    <name evidence="2" type="ORF">SAMN04488035_2552</name>
</gene>
<dbReference type="OrthoDB" id="3822725at2"/>
<keyword evidence="1" id="KW-1133">Transmembrane helix</keyword>
<sequence length="253" mass="27235">MSALAVHAPVPFSRLSRVELRKQLDTRSGRWFVIVIAAITALVMVPVAWLSEPADLTFMGFFGAAVLPQMFLLPVIGIMAATSEWSQRTAMVTFTHEPRRLRVAVAKLVSAVGLGLVVIVATALIAAVANVVGTLARDTGMVWSLDGQLISSIVLMQIIFIAQGVGFGMLLQNTPVALVAYYVLPTAWTIVTNLIAAMREPAEWLDLGIATAPLLESGAMTGGEWARLAVATTLWVLLPLAAGMWRMARREVK</sequence>
<feature type="transmembrane region" description="Helical" evidence="1">
    <location>
        <begin position="56"/>
        <end position="82"/>
    </location>
</feature>
<evidence type="ECO:0000313" key="3">
    <source>
        <dbReference type="Proteomes" id="UP000198520"/>
    </source>
</evidence>
<keyword evidence="3" id="KW-1185">Reference proteome</keyword>
<keyword evidence="1" id="KW-0812">Transmembrane</keyword>
<evidence type="ECO:0000256" key="1">
    <source>
        <dbReference type="SAM" id="Phobius"/>
    </source>
</evidence>
<name>A0A1I2HV51_9MICO</name>
<protein>
    <recommendedName>
        <fullName evidence="4">ABC-2 family transporter protein</fullName>
    </recommendedName>
</protein>
<organism evidence="2 3">
    <name type="scientific">Flavimobilis marinus</name>
    <dbReference type="NCBI Taxonomy" id="285351"/>
    <lineage>
        <taxon>Bacteria</taxon>
        <taxon>Bacillati</taxon>
        <taxon>Actinomycetota</taxon>
        <taxon>Actinomycetes</taxon>
        <taxon>Micrococcales</taxon>
        <taxon>Jonesiaceae</taxon>
        <taxon>Flavimobilis</taxon>
    </lineage>
</organism>
<feature type="transmembrane region" description="Helical" evidence="1">
    <location>
        <begin position="225"/>
        <end position="245"/>
    </location>
</feature>
<dbReference type="EMBL" id="FONZ01000005">
    <property type="protein sequence ID" value="SFF33682.1"/>
    <property type="molecule type" value="Genomic_DNA"/>
</dbReference>
<dbReference type="RefSeq" id="WP_093379467.1">
    <property type="nucleotide sequence ID" value="NZ_BNAN01000001.1"/>
</dbReference>